<dbReference type="InterPro" id="IPR051202">
    <property type="entry name" value="Peptidase_C40"/>
</dbReference>
<organism evidence="7">
    <name type="scientific">uncultured Paludibacter sp</name>
    <dbReference type="NCBI Taxonomy" id="497635"/>
    <lineage>
        <taxon>Bacteria</taxon>
        <taxon>Pseudomonadati</taxon>
        <taxon>Bacteroidota</taxon>
        <taxon>Bacteroidia</taxon>
        <taxon>Bacteroidales</taxon>
        <taxon>Paludibacteraceae</taxon>
        <taxon>Paludibacter</taxon>
        <taxon>environmental samples</taxon>
    </lineage>
</organism>
<evidence type="ECO:0000256" key="5">
    <source>
        <dbReference type="SAM" id="SignalP"/>
    </source>
</evidence>
<keyword evidence="4" id="KW-0788">Thiol protease</keyword>
<feature type="domain" description="NlpC/P60" evidence="6">
    <location>
        <begin position="243"/>
        <end position="378"/>
    </location>
</feature>
<reference evidence="7" key="1">
    <citation type="submission" date="2018-07" db="EMBL/GenBank/DDBJ databases">
        <authorList>
            <consortium name="Genoscope - CEA"/>
            <person name="William W."/>
        </authorList>
    </citation>
    <scope>NUCLEOTIDE SEQUENCE</scope>
    <source>
        <strain evidence="7">IK1</strain>
    </source>
</reference>
<dbReference type="Pfam" id="PF18348">
    <property type="entry name" value="SH3_16"/>
    <property type="match status" value="1"/>
</dbReference>
<keyword evidence="3" id="KW-0378">Hydrolase</keyword>
<dbReference type="Gene3D" id="2.30.30.40">
    <property type="entry name" value="SH3 Domains"/>
    <property type="match status" value="2"/>
</dbReference>
<feature type="chain" id="PRO_5025047723" description="NlpC/P60 domain-containing protein" evidence="5">
    <location>
        <begin position="21"/>
        <end position="395"/>
    </location>
</feature>
<evidence type="ECO:0000259" key="6">
    <source>
        <dbReference type="PROSITE" id="PS51935"/>
    </source>
</evidence>
<dbReference type="Gene3D" id="3.90.1720.10">
    <property type="entry name" value="endopeptidase domain like (from Nostoc punctiforme)"/>
    <property type="match status" value="1"/>
</dbReference>
<evidence type="ECO:0000256" key="1">
    <source>
        <dbReference type="ARBA" id="ARBA00007074"/>
    </source>
</evidence>
<proteinExistence type="inferred from homology"/>
<dbReference type="GO" id="GO:0008234">
    <property type="term" value="F:cysteine-type peptidase activity"/>
    <property type="evidence" value="ECO:0007669"/>
    <property type="project" value="UniProtKB-KW"/>
</dbReference>
<dbReference type="GO" id="GO:0006508">
    <property type="term" value="P:proteolysis"/>
    <property type="evidence" value="ECO:0007669"/>
    <property type="project" value="UniProtKB-KW"/>
</dbReference>
<evidence type="ECO:0000313" key="7">
    <source>
        <dbReference type="EMBL" id="VBB43471.1"/>
    </source>
</evidence>
<sequence>MKKIILFLWFSFAFSIGICAQNNDIRRIVDEIQTKYVPDQRVLEYNIDIKQQDNTPTLTGVVSDVQVYQELINSLKTASVPFVDSIRVLPDKKAIGEKCWAFVPLSVINISNKPLFSAEIVSQTLMGTPIKLLDKSRGGWTQIQTPDGYIGWTNTDLDGITEQQRKAYNAKEKLIVTAHNAVVYEKGNKKSAVVSDVVMGNLLALEGKYGDAEFCAVSLPDGRKGFISTAETLPFTVWKKGIHLSGDNLIHLGKEFTGLPYFWGGTSARGMDCSGFTKTLYYMHGIILPRDASQQYRCGTEIDTSNGFGNLQKGDLLFFGRKNENDPGNPAIIHVAMYIGNNQFIHSSNTVRISSFDPQSPNFDEYNLKRFIGAKRILGVPVNGYWSIFEHEWYK</sequence>
<protein>
    <recommendedName>
        <fullName evidence="6">NlpC/P60 domain-containing protein</fullName>
    </recommendedName>
</protein>
<dbReference type="PANTHER" id="PTHR47053">
    <property type="entry name" value="MUREIN DD-ENDOPEPTIDASE MEPH-RELATED"/>
    <property type="match status" value="1"/>
</dbReference>
<evidence type="ECO:0000256" key="4">
    <source>
        <dbReference type="ARBA" id="ARBA00022807"/>
    </source>
</evidence>
<comment type="similarity">
    <text evidence="1">Belongs to the peptidase C40 family.</text>
</comment>
<feature type="signal peptide" evidence="5">
    <location>
        <begin position="1"/>
        <end position="20"/>
    </location>
</feature>
<dbReference type="EMBL" id="UPXZ01000008">
    <property type="protein sequence ID" value="VBB43471.1"/>
    <property type="molecule type" value="Genomic_DNA"/>
</dbReference>
<accession>A0A653A616</accession>
<name>A0A653A616_9BACT</name>
<dbReference type="Pfam" id="PF00877">
    <property type="entry name" value="NLPC_P60"/>
    <property type="match status" value="1"/>
</dbReference>
<evidence type="ECO:0000256" key="2">
    <source>
        <dbReference type="ARBA" id="ARBA00022670"/>
    </source>
</evidence>
<keyword evidence="5" id="KW-0732">Signal</keyword>
<evidence type="ECO:0000256" key="3">
    <source>
        <dbReference type="ARBA" id="ARBA00022801"/>
    </source>
</evidence>
<dbReference type="InterPro" id="IPR041382">
    <property type="entry name" value="SH3_16"/>
</dbReference>
<dbReference type="PANTHER" id="PTHR47053:SF1">
    <property type="entry name" value="MUREIN DD-ENDOPEPTIDASE MEPH-RELATED"/>
    <property type="match status" value="1"/>
</dbReference>
<dbReference type="InterPro" id="IPR038765">
    <property type="entry name" value="Papain-like_cys_pep_sf"/>
</dbReference>
<dbReference type="SUPFAM" id="SSF54001">
    <property type="entry name" value="Cysteine proteinases"/>
    <property type="match status" value="1"/>
</dbReference>
<gene>
    <name evidence="7" type="ORF">TRIP_D160001</name>
</gene>
<dbReference type="AlphaFoldDB" id="A0A653A616"/>
<dbReference type="PROSITE" id="PS51935">
    <property type="entry name" value="NLPC_P60"/>
    <property type="match status" value="1"/>
</dbReference>
<dbReference type="InterPro" id="IPR000064">
    <property type="entry name" value="NLP_P60_dom"/>
</dbReference>
<keyword evidence="2" id="KW-0645">Protease</keyword>